<feature type="compositionally biased region" description="Polar residues" evidence="1">
    <location>
        <begin position="1"/>
        <end position="24"/>
    </location>
</feature>
<dbReference type="HOGENOM" id="CLU_983601_0_0_1"/>
<feature type="region of interest" description="Disordered" evidence="1">
    <location>
        <begin position="63"/>
        <end position="194"/>
    </location>
</feature>
<dbReference type="Proteomes" id="UP000030653">
    <property type="component" value="Unassembled WGS sequence"/>
</dbReference>
<sequence length="283" mass="30769">MDSQLSRTVASDSENDSTRTNAGVASTLPVSVPPSSAHLDAPHSGEGRSILNAKQKQIAAGLSRLLKRPERKAKASESRVEHYLIPANRGRSVPEGESVPTTSTVPGSRYFERGEEELDSYLPPIAGPSNFPANGAPPHSSLRISQFIHQGKEQAKQIVPVVVDSDDDSNYQESKPAPEPVPEPEPEHERDTFAPPNRHIHIFSAFSAPPTRMQDISSGAINRGFHFSESSYMREHQGEADLDSEEEDDPGLRRLRRALPIARADRHAAGRSTVALGPAITAR</sequence>
<feature type="region of interest" description="Disordered" evidence="1">
    <location>
        <begin position="232"/>
        <end position="251"/>
    </location>
</feature>
<evidence type="ECO:0000256" key="1">
    <source>
        <dbReference type="SAM" id="MobiDB-lite"/>
    </source>
</evidence>
<proteinExistence type="predicted"/>
<organism evidence="2 3">
    <name type="scientific">Dacryopinax primogenitus (strain DJM 731)</name>
    <name type="common">Brown rot fungus</name>
    <dbReference type="NCBI Taxonomy" id="1858805"/>
    <lineage>
        <taxon>Eukaryota</taxon>
        <taxon>Fungi</taxon>
        <taxon>Dikarya</taxon>
        <taxon>Basidiomycota</taxon>
        <taxon>Agaricomycotina</taxon>
        <taxon>Dacrymycetes</taxon>
        <taxon>Dacrymycetales</taxon>
        <taxon>Dacrymycetaceae</taxon>
        <taxon>Dacryopinax</taxon>
    </lineage>
</organism>
<dbReference type="EMBL" id="JH795865">
    <property type="protein sequence ID" value="EJU00916.1"/>
    <property type="molecule type" value="Genomic_DNA"/>
</dbReference>
<reference evidence="2 3" key="1">
    <citation type="journal article" date="2012" name="Science">
        <title>The Paleozoic origin of enzymatic lignin decomposition reconstructed from 31 fungal genomes.</title>
        <authorList>
            <person name="Floudas D."/>
            <person name="Binder M."/>
            <person name="Riley R."/>
            <person name="Barry K."/>
            <person name="Blanchette R.A."/>
            <person name="Henrissat B."/>
            <person name="Martinez A.T."/>
            <person name="Otillar R."/>
            <person name="Spatafora J.W."/>
            <person name="Yadav J.S."/>
            <person name="Aerts A."/>
            <person name="Benoit I."/>
            <person name="Boyd A."/>
            <person name="Carlson A."/>
            <person name="Copeland A."/>
            <person name="Coutinho P.M."/>
            <person name="de Vries R.P."/>
            <person name="Ferreira P."/>
            <person name="Findley K."/>
            <person name="Foster B."/>
            <person name="Gaskell J."/>
            <person name="Glotzer D."/>
            <person name="Gorecki P."/>
            <person name="Heitman J."/>
            <person name="Hesse C."/>
            <person name="Hori C."/>
            <person name="Igarashi K."/>
            <person name="Jurgens J.A."/>
            <person name="Kallen N."/>
            <person name="Kersten P."/>
            <person name="Kohler A."/>
            <person name="Kuees U."/>
            <person name="Kumar T.K.A."/>
            <person name="Kuo A."/>
            <person name="LaButti K."/>
            <person name="Larrondo L.F."/>
            <person name="Lindquist E."/>
            <person name="Ling A."/>
            <person name="Lombard V."/>
            <person name="Lucas S."/>
            <person name="Lundell T."/>
            <person name="Martin R."/>
            <person name="McLaughlin D.J."/>
            <person name="Morgenstern I."/>
            <person name="Morin E."/>
            <person name="Murat C."/>
            <person name="Nagy L.G."/>
            <person name="Nolan M."/>
            <person name="Ohm R.A."/>
            <person name="Patyshakuliyeva A."/>
            <person name="Rokas A."/>
            <person name="Ruiz-Duenas F.J."/>
            <person name="Sabat G."/>
            <person name="Salamov A."/>
            <person name="Samejima M."/>
            <person name="Schmutz J."/>
            <person name="Slot J.C."/>
            <person name="St John F."/>
            <person name="Stenlid J."/>
            <person name="Sun H."/>
            <person name="Sun S."/>
            <person name="Syed K."/>
            <person name="Tsang A."/>
            <person name="Wiebenga A."/>
            <person name="Young D."/>
            <person name="Pisabarro A."/>
            <person name="Eastwood D.C."/>
            <person name="Martin F."/>
            <person name="Cullen D."/>
            <person name="Grigoriev I.V."/>
            <person name="Hibbett D.S."/>
        </authorList>
    </citation>
    <scope>NUCLEOTIDE SEQUENCE [LARGE SCALE GENOMIC DNA]</scope>
    <source>
        <strain evidence="2 3">DJM-731 SS1</strain>
    </source>
</reference>
<dbReference type="AlphaFoldDB" id="M5FTF5"/>
<dbReference type="GeneID" id="63688009"/>
<dbReference type="RefSeq" id="XP_040627813.1">
    <property type="nucleotide sequence ID" value="XM_040772947.1"/>
</dbReference>
<name>M5FTF5_DACPD</name>
<feature type="compositionally biased region" description="Basic and acidic residues" evidence="1">
    <location>
        <begin position="72"/>
        <end position="82"/>
    </location>
</feature>
<evidence type="ECO:0000313" key="3">
    <source>
        <dbReference type="Proteomes" id="UP000030653"/>
    </source>
</evidence>
<protein>
    <submittedName>
        <fullName evidence="2">Uncharacterized protein</fullName>
    </submittedName>
</protein>
<accession>M5FTF5</accession>
<gene>
    <name evidence="2" type="ORF">DACRYDRAFT_22769</name>
</gene>
<keyword evidence="3" id="KW-1185">Reference proteome</keyword>
<feature type="compositionally biased region" description="Acidic residues" evidence="1">
    <location>
        <begin position="240"/>
        <end position="249"/>
    </location>
</feature>
<evidence type="ECO:0000313" key="2">
    <source>
        <dbReference type="EMBL" id="EJU00916.1"/>
    </source>
</evidence>
<feature type="region of interest" description="Disordered" evidence="1">
    <location>
        <begin position="1"/>
        <end position="49"/>
    </location>
</feature>